<sequence length="163" mass="17961">MAPNGLRASAIVQNGLVDLFRGISHITNNALHPITFTGALRPWPNFHQDVETAYLNFLRIPRVIDRQQASGRFEQTAGQHVNWVISAVFLSKIIDVQIGEFRATTSRYSKVPGMAGASPVIGALRFVGKLKVPWVGKHDLSEAMGDEDIFRHILGGSGWVLQC</sequence>
<name>A0A5N6FCH6_9EURO</name>
<dbReference type="EMBL" id="ML733391">
    <property type="protein sequence ID" value="KAB8226354.1"/>
    <property type="molecule type" value="Genomic_DNA"/>
</dbReference>
<evidence type="ECO:0000313" key="2">
    <source>
        <dbReference type="Proteomes" id="UP000326799"/>
    </source>
</evidence>
<keyword evidence="2" id="KW-1185">Reference proteome</keyword>
<proteinExistence type="predicted"/>
<dbReference type="Proteomes" id="UP000326799">
    <property type="component" value="Unassembled WGS sequence"/>
</dbReference>
<dbReference type="AlphaFoldDB" id="A0A5N6FCH6"/>
<protein>
    <submittedName>
        <fullName evidence="1">Uncharacterized protein</fullName>
    </submittedName>
</protein>
<reference evidence="1 2" key="1">
    <citation type="submission" date="2019-04" db="EMBL/GenBank/DDBJ databases">
        <title>Fungal friends and foes A comparative genomics study of 23 Aspergillus species from section Flavi.</title>
        <authorList>
            <consortium name="DOE Joint Genome Institute"/>
            <person name="Kjaerbolling I."/>
            <person name="Vesth T.C."/>
            <person name="Frisvad J.C."/>
            <person name="Nybo J.L."/>
            <person name="Theobald S."/>
            <person name="Kildgaard S."/>
            <person name="Petersen T.I."/>
            <person name="Kuo A."/>
            <person name="Sato A."/>
            <person name="Lyhne E.K."/>
            <person name="Kogle M.E."/>
            <person name="Wiebenga A."/>
            <person name="Kun R.S."/>
            <person name="Lubbers R.J."/>
            <person name="Makela M.R."/>
            <person name="Barry K."/>
            <person name="Chovatia M."/>
            <person name="Clum A."/>
            <person name="Daum C."/>
            <person name="Haridas S."/>
            <person name="He G."/>
            <person name="LaButti K."/>
            <person name="Lipzen A."/>
            <person name="Mondo S."/>
            <person name="Pangilinan J."/>
            <person name="Riley R."/>
            <person name="Salamov A."/>
            <person name="Simmons B.A."/>
            <person name="Magnuson J.K."/>
            <person name="Henrissat B."/>
            <person name="Mortensen U.H."/>
            <person name="Larsen T.O."/>
            <person name="De vries R.P."/>
            <person name="Grigoriev I.V."/>
            <person name="Machida M."/>
            <person name="Baker S.E."/>
            <person name="Andersen M.R."/>
        </authorList>
    </citation>
    <scope>NUCLEOTIDE SEQUENCE [LARGE SCALE GENOMIC DNA]</scope>
    <source>
        <strain evidence="1 2">CBS 126849</strain>
    </source>
</reference>
<accession>A0A5N6FCH6</accession>
<gene>
    <name evidence="1" type="ORF">BDV33DRAFT_186469</name>
</gene>
<evidence type="ECO:0000313" key="1">
    <source>
        <dbReference type="EMBL" id="KAB8226354.1"/>
    </source>
</evidence>
<organism evidence="1 2">
    <name type="scientific">Aspergillus novoparasiticus</name>
    <dbReference type="NCBI Taxonomy" id="986946"/>
    <lineage>
        <taxon>Eukaryota</taxon>
        <taxon>Fungi</taxon>
        <taxon>Dikarya</taxon>
        <taxon>Ascomycota</taxon>
        <taxon>Pezizomycotina</taxon>
        <taxon>Eurotiomycetes</taxon>
        <taxon>Eurotiomycetidae</taxon>
        <taxon>Eurotiales</taxon>
        <taxon>Aspergillaceae</taxon>
        <taxon>Aspergillus</taxon>
        <taxon>Aspergillus subgen. Circumdati</taxon>
    </lineage>
</organism>